<comment type="caution">
    <text evidence="3">The sequence shown here is derived from an EMBL/GenBank/DDBJ whole genome shotgun (WGS) entry which is preliminary data.</text>
</comment>
<dbReference type="EMBL" id="JAGMWT010000021">
    <property type="protein sequence ID" value="KAH7112566.1"/>
    <property type="molecule type" value="Genomic_DNA"/>
</dbReference>
<dbReference type="PANTHER" id="PTHR10828">
    <property type="entry name" value="M-PHASE INDUCER PHOSPHATASE DUAL SPECIFICITY PHOSPHATASE CDC25"/>
    <property type="match status" value="1"/>
</dbReference>
<feature type="region of interest" description="Disordered" evidence="1">
    <location>
        <begin position="1"/>
        <end position="27"/>
    </location>
</feature>
<protein>
    <submittedName>
        <fullName evidence="3">Arsenate reductase</fullName>
    </submittedName>
</protein>
<dbReference type="GO" id="GO:0005737">
    <property type="term" value="C:cytoplasm"/>
    <property type="evidence" value="ECO:0007669"/>
    <property type="project" value="TreeGrafter"/>
</dbReference>
<proteinExistence type="predicted"/>
<gene>
    <name evidence="3" type="ORF">B0J11DRAFT_446782</name>
</gene>
<dbReference type="InterPro" id="IPR001763">
    <property type="entry name" value="Rhodanese-like_dom"/>
</dbReference>
<dbReference type="GO" id="GO:0004725">
    <property type="term" value="F:protein tyrosine phosphatase activity"/>
    <property type="evidence" value="ECO:0007669"/>
    <property type="project" value="TreeGrafter"/>
</dbReference>
<sequence length="165" mass="18530">MSADEPRSALPTHWHDAYPKPSTKTPPTISRQTLLGWITHGKEPGRDFIVVDLRRSDHTGGFIRGSINLPIESLHLSLPTLHVLFRNAGIKAVIWYCTSSRGRGNRAAAWFGDYLKQQNDSEIQSLALFEGILGWATAGEEYIQHIDEYVQDAWDPADATNHTEH</sequence>
<dbReference type="InterPro" id="IPR036873">
    <property type="entry name" value="Rhodanese-like_dom_sf"/>
</dbReference>
<dbReference type="SUPFAM" id="SSF52821">
    <property type="entry name" value="Rhodanese/Cell cycle control phosphatase"/>
    <property type="match status" value="1"/>
</dbReference>
<dbReference type="PROSITE" id="PS50206">
    <property type="entry name" value="RHODANESE_3"/>
    <property type="match status" value="1"/>
</dbReference>
<reference evidence="3" key="1">
    <citation type="journal article" date="2021" name="Nat. Commun.">
        <title>Genetic determinants of endophytism in the Arabidopsis root mycobiome.</title>
        <authorList>
            <person name="Mesny F."/>
            <person name="Miyauchi S."/>
            <person name="Thiergart T."/>
            <person name="Pickel B."/>
            <person name="Atanasova L."/>
            <person name="Karlsson M."/>
            <person name="Huettel B."/>
            <person name="Barry K.W."/>
            <person name="Haridas S."/>
            <person name="Chen C."/>
            <person name="Bauer D."/>
            <person name="Andreopoulos W."/>
            <person name="Pangilinan J."/>
            <person name="LaButti K."/>
            <person name="Riley R."/>
            <person name="Lipzen A."/>
            <person name="Clum A."/>
            <person name="Drula E."/>
            <person name="Henrissat B."/>
            <person name="Kohler A."/>
            <person name="Grigoriev I.V."/>
            <person name="Martin F.M."/>
            <person name="Hacquard S."/>
        </authorList>
    </citation>
    <scope>NUCLEOTIDE SEQUENCE</scope>
    <source>
        <strain evidence="3">MPI-CAGE-CH-0243</strain>
    </source>
</reference>
<dbReference type="GO" id="GO:0005634">
    <property type="term" value="C:nucleus"/>
    <property type="evidence" value="ECO:0007669"/>
    <property type="project" value="TreeGrafter"/>
</dbReference>
<evidence type="ECO:0000256" key="1">
    <source>
        <dbReference type="SAM" id="MobiDB-lite"/>
    </source>
</evidence>
<dbReference type="Gene3D" id="3.40.250.10">
    <property type="entry name" value="Rhodanese-like domain"/>
    <property type="match status" value="1"/>
</dbReference>
<feature type="domain" description="Rhodanese" evidence="2">
    <location>
        <begin position="44"/>
        <end position="144"/>
    </location>
</feature>
<dbReference type="PANTHER" id="PTHR10828:SF50">
    <property type="entry name" value="REDUCTASE (ARC2), PUTATIVE (AFU_ORTHOLOGUE AFUA_6G13400)-RELATED"/>
    <property type="match status" value="1"/>
</dbReference>
<feature type="compositionally biased region" description="Basic and acidic residues" evidence="1">
    <location>
        <begin position="1"/>
        <end position="18"/>
    </location>
</feature>
<name>A0A9P9D4K1_9PLEO</name>
<dbReference type="AlphaFoldDB" id="A0A9P9D4K1"/>
<accession>A0A9P9D4K1</accession>
<dbReference type="Proteomes" id="UP000700596">
    <property type="component" value="Unassembled WGS sequence"/>
</dbReference>
<evidence type="ECO:0000259" key="2">
    <source>
        <dbReference type="PROSITE" id="PS50206"/>
    </source>
</evidence>
<organism evidence="3 4">
    <name type="scientific">Dendryphion nanum</name>
    <dbReference type="NCBI Taxonomy" id="256645"/>
    <lineage>
        <taxon>Eukaryota</taxon>
        <taxon>Fungi</taxon>
        <taxon>Dikarya</taxon>
        <taxon>Ascomycota</taxon>
        <taxon>Pezizomycotina</taxon>
        <taxon>Dothideomycetes</taxon>
        <taxon>Pleosporomycetidae</taxon>
        <taxon>Pleosporales</taxon>
        <taxon>Torulaceae</taxon>
        <taxon>Dendryphion</taxon>
    </lineage>
</organism>
<dbReference type="OrthoDB" id="8300214at2759"/>
<evidence type="ECO:0000313" key="4">
    <source>
        <dbReference type="Proteomes" id="UP000700596"/>
    </source>
</evidence>
<keyword evidence="4" id="KW-1185">Reference proteome</keyword>
<evidence type="ECO:0000313" key="3">
    <source>
        <dbReference type="EMBL" id="KAH7112566.1"/>
    </source>
</evidence>